<dbReference type="InterPro" id="IPR040283">
    <property type="entry name" value="DDB_G0292058-like"/>
</dbReference>
<feature type="transmembrane region" description="Helical" evidence="1">
    <location>
        <begin position="42"/>
        <end position="68"/>
    </location>
</feature>
<keyword evidence="1" id="KW-0472">Membrane</keyword>
<protein>
    <recommendedName>
        <fullName evidence="4">Protein tweety homolog</fullName>
    </recommendedName>
</protein>
<feature type="transmembrane region" description="Helical" evidence="1">
    <location>
        <begin position="241"/>
        <end position="267"/>
    </location>
</feature>
<proteinExistence type="predicted"/>
<evidence type="ECO:0000256" key="1">
    <source>
        <dbReference type="SAM" id="Phobius"/>
    </source>
</evidence>
<comment type="caution">
    <text evidence="2">The sequence shown here is derived from an EMBL/GenBank/DDBJ whole genome shotgun (WGS) entry which is preliminary data.</text>
</comment>
<dbReference type="GO" id="GO:0016020">
    <property type="term" value="C:membrane"/>
    <property type="evidence" value="ECO:0007669"/>
    <property type="project" value="TreeGrafter"/>
</dbReference>
<name>A0AAW1PQA1_9CHLO</name>
<dbReference type="AlphaFoldDB" id="A0AAW1PQA1"/>
<evidence type="ECO:0000313" key="3">
    <source>
        <dbReference type="Proteomes" id="UP001489004"/>
    </source>
</evidence>
<keyword evidence="1" id="KW-1133">Transmembrane helix</keyword>
<feature type="transmembrane region" description="Helical" evidence="1">
    <location>
        <begin position="274"/>
        <end position="296"/>
    </location>
</feature>
<feature type="transmembrane region" description="Helical" evidence="1">
    <location>
        <begin position="97"/>
        <end position="119"/>
    </location>
</feature>
<sequence length="503" mass="54379">MSQAVVEVPGCALVKANSFSAQAAASYDVRQWSYYKGYRSTVLPGVIVGGVCLLVGLLYVLWLCSLCCRARSWSDRKRRERHTAGETASRKRRTCSWVTNALVLLLALGVVGVSAWGMYESIKTTDGKVDVFWGVVASGRGKVTNISDTTSRIVNELAQLQTTVIAVSAALPGVAQQIPGLNGTAIDVTSLQATLTQAGDKLQRYVDDGRSAVNAINTDGVQAMHNLEVDYKHQSERAESLWRYVVLSVLFGLLVIFSALAGVLAIIGRTPRLTAAFLCLLWICSGLILILGAGGINGAYRLSNDTCLYVESFTLKVAAEKTNADPRVQQGLQYYFGAIQVPDNEVAKQIYGLDTEEMQKAVSQPEAQLLLTFLGSKEGAAIVDQFLNVTADQKRSITQFPNTLLALNTDIAELEQEILVEQFSGLHTTTKQLICCDMANLFRKLWIAWTVAGSLAALLAILVTGKVIASVGPKRRSQLYSPSRDVHPAGAVTSHGYPLKSAV</sequence>
<evidence type="ECO:0000313" key="2">
    <source>
        <dbReference type="EMBL" id="KAK9810263.1"/>
    </source>
</evidence>
<organism evidence="2 3">
    <name type="scientific">[Myrmecia] bisecta</name>
    <dbReference type="NCBI Taxonomy" id="41462"/>
    <lineage>
        <taxon>Eukaryota</taxon>
        <taxon>Viridiplantae</taxon>
        <taxon>Chlorophyta</taxon>
        <taxon>core chlorophytes</taxon>
        <taxon>Trebouxiophyceae</taxon>
        <taxon>Trebouxiales</taxon>
        <taxon>Trebouxiaceae</taxon>
        <taxon>Myrmecia</taxon>
    </lineage>
</organism>
<keyword evidence="1" id="KW-0812">Transmembrane</keyword>
<dbReference type="EMBL" id="JALJOR010000010">
    <property type="protein sequence ID" value="KAK9810263.1"/>
    <property type="molecule type" value="Genomic_DNA"/>
</dbReference>
<accession>A0AAW1PQA1</accession>
<reference evidence="2 3" key="1">
    <citation type="journal article" date="2024" name="Nat. Commun.">
        <title>Phylogenomics reveals the evolutionary origins of lichenization in chlorophyte algae.</title>
        <authorList>
            <person name="Puginier C."/>
            <person name="Libourel C."/>
            <person name="Otte J."/>
            <person name="Skaloud P."/>
            <person name="Haon M."/>
            <person name="Grisel S."/>
            <person name="Petersen M."/>
            <person name="Berrin J.G."/>
            <person name="Delaux P.M."/>
            <person name="Dal Grande F."/>
            <person name="Keller J."/>
        </authorList>
    </citation>
    <scope>NUCLEOTIDE SEQUENCE [LARGE SCALE GENOMIC DNA]</scope>
    <source>
        <strain evidence="2 3">SAG 2043</strain>
    </source>
</reference>
<evidence type="ECO:0008006" key="4">
    <source>
        <dbReference type="Google" id="ProtNLM"/>
    </source>
</evidence>
<feature type="transmembrane region" description="Helical" evidence="1">
    <location>
        <begin position="446"/>
        <end position="469"/>
    </location>
</feature>
<dbReference type="PANTHER" id="PTHR31414:SF18">
    <property type="entry name" value="TRANSMEMBRANE PROTEIN-RELATED"/>
    <property type="match status" value="1"/>
</dbReference>
<dbReference type="PANTHER" id="PTHR31414">
    <property type="entry name" value="TRANSMEMBRANE PROTEIN DDB_G0292058"/>
    <property type="match status" value="1"/>
</dbReference>
<gene>
    <name evidence="2" type="ORF">WJX72_007562</name>
</gene>
<dbReference type="Proteomes" id="UP001489004">
    <property type="component" value="Unassembled WGS sequence"/>
</dbReference>
<keyword evidence="3" id="KW-1185">Reference proteome</keyword>